<proteinExistence type="predicted"/>
<dbReference type="NCBIfam" id="TIGR03353">
    <property type="entry name" value="VI_chp_4"/>
    <property type="match status" value="1"/>
</dbReference>
<organism evidence="1 2">
    <name type="scientific">Archangium lansingense</name>
    <dbReference type="NCBI Taxonomy" id="2995310"/>
    <lineage>
        <taxon>Bacteria</taxon>
        <taxon>Pseudomonadati</taxon>
        <taxon>Myxococcota</taxon>
        <taxon>Myxococcia</taxon>
        <taxon>Myxococcales</taxon>
        <taxon>Cystobacterineae</taxon>
        <taxon>Archangiaceae</taxon>
        <taxon>Archangium</taxon>
    </lineage>
</organism>
<protein>
    <submittedName>
        <fullName evidence="1">Type VI secretion system baseplate subunit TssK</fullName>
    </submittedName>
</protein>
<evidence type="ECO:0000313" key="2">
    <source>
        <dbReference type="Proteomes" id="UP001207654"/>
    </source>
</evidence>
<accession>A0ABT4A0H9</accession>
<evidence type="ECO:0000313" key="1">
    <source>
        <dbReference type="EMBL" id="MCY1075147.1"/>
    </source>
</evidence>
<dbReference type="PANTHER" id="PTHR35566:SF1">
    <property type="entry name" value="TYPE VI SECRETION SYSTEM BASEPLATE COMPONENT TSSK1"/>
    <property type="match status" value="1"/>
</dbReference>
<sequence length="430" mass="48524">MQPHKLARVRWRVGQTLLPAHFQKQEQSLAAEARLQAGLSGLPQYGIASLELDKDQLKQGVFSIKAMTALTRSGFLVDVPGNATVKEYALKEAGTSEVTLYLFQSQQEPEEDDDGPLPASGVPLVVHELFISHLQTVEHARRLMTLATATIDHKRNWRLSSKKAPPLLQVGSNPLLDELLRRLDKLLSRAQGELRTFLGGAQDNLLRKDQLTNARRAYCEVRALQSLLADMEGGIHPHPYVFFNALRRLYFEICCYYQVEPDDKQMPEYRHDKPGLSLSGWMSLLDFNLKARGTQPTVKAFTFKPKEGLFLIELGEKDGMTKPLEQDFYLLIKRKEPQGGRSKEKENLKVKLASPARLADVRRLALKGIPSQHLAAPDFPHDMPLDIEWHQLKAEGKEWPHALRENGLALAFYATPALEGAEVSLFWRGK</sequence>
<dbReference type="PANTHER" id="PTHR35566">
    <property type="entry name" value="BLR3599 PROTEIN"/>
    <property type="match status" value="1"/>
</dbReference>
<name>A0ABT4A0H9_9BACT</name>
<gene>
    <name evidence="1" type="primary">tssK</name>
    <name evidence="1" type="ORF">OV287_11650</name>
</gene>
<dbReference type="InterPro" id="IPR010263">
    <property type="entry name" value="T6SS_TssK"/>
</dbReference>
<dbReference type="RefSeq" id="WP_267534096.1">
    <property type="nucleotide sequence ID" value="NZ_JAPNKA010000001.1"/>
</dbReference>
<reference evidence="1 2" key="1">
    <citation type="submission" date="2022-11" db="EMBL/GenBank/DDBJ databases">
        <title>Minimal conservation of predation-associated metabolite biosynthetic gene clusters underscores biosynthetic potential of Myxococcota including descriptions for ten novel species: Archangium lansinium sp. nov., Myxococcus landrumus sp. nov., Nannocystis bai.</title>
        <authorList>
            <person name="Ahearne A."/>
            <person name="Stevens C."/>
            <person name="Phillips K."/>
        </authorList>
    </citation>
    <scope>NUCLEOTIDE SEQUENCE [LARGE SCALE GENOMIC DNA]</scope>
    <source>
        <strain evidence="1 2">MIWBW</strain>
    </source>
</reference>
<keyword evidence="2" id="KW-1185">Reference proteome</keyword>
<dbReference type="Proteomes" id="UP001207654">
    <property type="component" value="Unassembled WGS sequence"/>
</dbReference>
<dbReference type="Pfam" id="PF05936">
    <property type="entry name" value="T6SS_VasE"/>
    <property type="match status" value="2"/>
</dbReference>
<comment type="caution">
    <text evidence="1">The sequence shown here is derived from an EMBL/GenBank/DDBJ whole genome shotgun (WGS) entry which is preliminary data.</text>
</comment>
<dbReference type="EMBL" id="JAPNKA010000001">
    <property type="protein sequence ID" value="MCY1075147.1"/>
    <property type="molecule type" value="Genomic_DNA"/>
</dbReference>